<organism evidence="2 3">
    <name type="scientific">Folsomia candida</name>
    <name type="common">Springtail</name>
    <dbReference type="NCBI Taxonomy" id="158441"/>
    <lineage>
        <taxon>Eukaryota</taxon>
        <taxon>Metazoa</taxon>
        <taxon>Ecdysozoa</taxon>
        <taxon>Arthropoda</taxon>
        <taxon>Hexapoda</taxon>
        <taxon>Collembola</taxon>
        <taxon>Entomobryomorpha</taxon>
        <taxon>Isotomoidea</taxon>
        <taxon>Isotomidae</taxon>
        <taxon>Proisotominae</taxon>
        <taxon>Folsomia</taxon>
    </lineage>
</organism>
<accession>A0A226CWJ0</accession>
<gene>
    <name evidence="2" type="ORF">Fcan01_28340</name>
</gene>
<dbReference type="EMBL" id="LNIX01000069">
    <property type="protein sequence ID" value="OXA36878.1"/>
    <property type="molecule type" value="Genomic_DNA"/>
</dbReference>
<keyword evidence="1" id="KW-0472">Membrane</keyword>
<feature type="transmembrane region" description="Helical" evidence="1">
    <location>
        <begin position="55"/>
        <end position="77"/>
    </location>
</feature>
<dbReference type="Proteomes" id="UP000198287">
    <property type="component" value="Unassembled WGS sequence"/>
</dbReference>
<comment type="caution">
    <text evidence="2">The sequence shown here is derived from an EMBL/GenBank/DDBJ whole genome shotgun (WGS) entry which is preliminary data.</text>
</comment>
<proteinExistence type="predicted"/>
<protein>
    <submittedName>
        <fullName evidence="2">Uncharacterized protein</fullName>
    </submittedName>
</protein>
<keyword evidence="3" id="KW-1185">Reference proteome</keyword>
<keyword evidence="1" id="KW-1133">Transmembrane helix</keyword>
<sequence>MTKSQGDYVTVLDLCISDLDRLQDHVHSALIKDQLNKVRELIRLMKDDHCKSNKWRTVGVILEVIGSIPAIVGIILATPCLSLLIPASIGIGIVGSLITMITDVRAHIVGHRMKVQFDESDKQRNDEFAKAGRENYVPPVEHGFTWGNVGKQFAKCLNLGWCDTLKKIWTSHPTFLGLLSFAKIFFELWYLYSNWTSEPEVLKSMREVERCLAEKLKGDGAHSMTSDLLQG</sequence>
<evidence type="ECO:0000313" key="2">
    <source>
        <dbReference type="EMBL" id="OXA36878.1"/>
    </source>
</evidence>
<evidence type="ECO:0000256" key="1">
    <source>
        <dbReference type="SAM" id="Phobius"/>
    </source>
</evidence>
<keyword evidence="1" id="KW-0812">Transmembrane</keyword>
<name>A0A226CWJ0_FOLCA</name>
<dbReference type="AlphaFoldDB" id="A0A226CWJ0"/>
<feature type="transmembrane region" description="Helical" evidence="1">
    <location>
        <begin position="83"/>
        <end position="104"/>
    </location>
</feature>
<evidence type="ECO:0000313" key="3">
    <source>
        <dbReference type="Proteomes" id="UP000198287"/>
    </source>
</evidence>
<reference evidence="2 3" key="1">
    <citation type="submission" date="2015-12" db="EMBL/GenBank/DDBJ databases">
        <title>The genome of Folsomia candida.</title>
        <authorList>
            <person name="Faddeeva A."/>
            <person name="Derks M.F."/>
            <person name="Anvar Y."/>
            <person name="Smit S."/>
            <person name="Van Straalen N."/>
            <person name="Roelofs D."/>
        </authorList>
    </citation>
    <scope>NUCLEOTIDE SEQUENCE [LARGE SCALE GENOMIC DNA]</scope>
    <source>
        <strain evidence="2 3">VU population</strain>
        <tissue evidence="2">Whole body</tissue>
    </source>
</reference>